<evidence type="ECO:0000313" key="1">
    <source>
        <dbReference type="EMBL" id="QNE77792.1"/>
    </source>
</evidence>
<dbReference type="AlphaFoldDB" id="A0A7G7BR27"/>
<protein>
    <submittedName>
        <fullName evidence="1">Uncharacterized protein</fullName>
    </submittedName>
</protein>
<evidence type="ECO:0000313" key="2">
    <source>
        <dbReference type="Proteomes" id="UP000515307"/>
    </source>
</evidence>
<dbReference type="RefSeq" id="WP_185301254.1">
    <property type="nucleotide sequence ID" value="NZ_CP045702.1"/>
</dbReference>
<name>A0A7G7BR27_9ACTN</name>
<proteinExistence type="predicted"/>
<keyword evidence="2" id="KW-1185">Reference proteome</keyword>
<dbReference type="EMBL" id="CP045702">
    <property type="protein sequence ID" value="QNE77792.1"/>
    <property type="molecule type" value="Genomic_DNA"/>
</dbReference>
<organism evidence="1 2">
    <name type="scientific">Streptomyces finlayi</name>
    <dbReference type="NCBI Taxonomy" id="67296"/>
    <lineage>
        <taxon>Bacteria</taxon>
        <taxon>Bacillati</taxon>
        <taxon>Actinomycetota</taxon>
        <taxon>Actinomycetes</taxon>
        <taxon>Kitasatosporales</taxon>
        <taxon>Streptomycetaceae</taxon>
        <taxon>Streptomyces</taxon>
    </lineage>
</organism>
<gene>
    <name evidence="1" type="ORF">F0344_27220</name>
</gene>
<reference evidence="2" key="1">
    <citation type="submission" date="2019-10" db="EMBL/GenBank/DDBJ databases">
        <title>Antimicrobial potential of Antarctic Bacteria.</title>
        <authorList>
            <person name="Benaud N."/>
            <person name="Edwards R.J."/>
            <person name="Ferrari B.C."/>
        </authorList>
    </citation>
    <scope>NUCLEOTIDE SEQUENCE [LARGE SCALE GENOMIC DNA]</scope>
    <source>
        <strain evidence="2">NBSH44</strain>
    </source>
</reference>
<dbReference type="Proteomes" id="UP000515307">
    <property type="component" value="Chromosome"/>
</dbReference>
<sequence length="69" mass="7883">MSRARAEIGDLVQDGTGRQAIVTDIKQGRTWVLRRPSGGTAHQWETHDPDSLHVLETRTSRFARQRDEQ</sequence>
<accession>A0A7G7BR27</accession>
<dbReference type="KEGG" id="sfiy:F0344_27220"/>